<keyword evidence="2" id="KW-0732">Signal</keyword>
<feature type="region of interest" description="Disordered" evidence="1">
    <location>
        <begin position="73"/>
        <end position="101"/>
    </location>
</feature>
<accession>A0A6C2U7R0</accession>
<evidence type="ECO:0000256" key="2">
    <source>
        <dbReference type="SAM" id="SignalP"/>
    </source>
</evidence>
<dbReference type="Gene3D" id="3.20.20.80">
    <property type="entry name" value="Glycosidases"/>
    <property type="match status" value="1"/>
</dbReference>
<evidence type="ECO:0000313" key="4">
    <source>
        <dbReference type="Proteomes" id="UP000366872"/>
    </source>
</evidence>
<evidence type="ECO:0000256" key="1">
    <source>
        <dbReference type="SAM" id="MobiDB-lite"/>
    </source>
</evidence>
<dbReference type="Proteomes" id="UP000366872">
    <property type="component" value="Unassembled WGS sequence"/>
</dbReference>
<feature type="compositionally biased region" description="Polar residues" evidence="1">
    <location>
        <begin position="74"/>
        <end position="87"/>
    </location>
</feature>
<dbReference type="EMBL" id="CAAHFG010000002">
    <property type="protein sequence ID" value="VGO15446.1"/>
    <property type="molecule type" value="Genomic_DNA"/>
</dbReference>
<proteinExistence type="predicted"/>
<dbReference type="RefSeq" id="WP_136081010.1">
    <property type="nucleotide sequence ID" value="NZ_CAAHFG010000002.1"/>
</dbReference>
<feature type="signal peptide" evidence="2">
    <location>
        <begin position="1"/>
        <end position="21"/>
    </location>
</feature>
<evidence type="ECO:0000313" key="3">
    <source>
        <dbReference type="EMBL" id="VGO15446.1"/>
    </source>
</evidence>
<gene>
    <name evidence="3" type="ORF">PDESU_04029</name>
</gene>
<dbReference type="AlphaFoldDB" id="A0A6C2U7R0"/>
<organism evidence="3 4">
    <name type="scientific">Pontiella desulfatans</name>
    <dbReference type="NCBI Taxonomy" id="2750659"/>
    <lineage>
        <taxon>Bacteria</taxon>
        <taxon>Pseudomonadati</taxon>
        <taxon>Kiritimatiellota</taxon>
        <taxon>Kiritimatiellia</taxon>
        <taxon>Kiritimatiellales</taxon>
        <taxon>Pontiellaceae</taxon>
        <taxon>Pontiella</taxon>
    </lineage>
</organism>
<reference evidence="3 4" key="1">
    <citation type="submission" date="2019-04" db="EMBL/GenBank/DDBJ databases">
        <authorList>
            <person name="Van Vliet M D."/>
        </authorList>
    </citation>
    <scope>NUCLEOTIDE SEQUENCE [LARGE SCALE GENOMIC DNA]</scope>
    <source>
        <strain evidence="3 4">F1</strain>
    </source>
</reference>
<sequence length="1140" mass="121306">MTVKNQLAIMALAAVVRTAAADVVNVQIKATANTDYGTNAVATLLSEVLTAPDGRATYQVAFEVTPPAGRSIRSGVTGTAGSSTAQSWGVGPENTLFNGDNDDRVERIGNLQITNFNANGGELDAGHFFGLSFTSVELANAQSANKDDVLVVLNGSMTNDLGDLVANPESIDLEALAGVPVTEFSLANGTTNTTDKWSVNQVGVSVGIAWRADWMRGAWGLSWAPEGMYNGRSETLVDDYETFLEQIGGLKTIDYVQLNLGMSYIYSPVHLGPHALLESFWRGDTDAEGNPINLVVPRASSGVDPLGEWAAATKAAGLKVQVYVNSSQMLRRGDIPNPAVIPDITERWTTWCDTNAAAQAFIASQPYHTDGTNTNRPYMFCYAEFVLKEYSLRYGELIDSYIFDSGYMLGSNGDNATGGVASEQLLYKAFSDAARAGNPNATVSYNNSPERDTEVLNPFSEAVHFEDYMFGHPYNGGNNIGSHTIGDPPLYDRNYAHIQKMTETGGNVHEGELTHDWLWDDRVVGHFYPPMSTTAWNAGQTPALTDAEFLLWNLEAMQAGGAISWGAPLNWPPGNGVSLLIRDWGMDQLALMDAHLCTNEVPGAPQWARQHTPLPDATIGQAYFHVLTEGVHFWDPEGDAVTNVSFASAAGGPSSWMTIAEMPGNPGSWQLTGIPTEAAATEYEFRLRIEDASGGTERKVRLGVNAPPAFLDGPEGYPVWAADPLELPDAVVHEAYAQVLIQGLDFQDFEETNLDVSKIGGAGWLSLAEAAPGWWRLSGVPSPADAGLETVELRVSDGTNATDCTLVFTVEPAVDKASILAAANQNYGTDAVATMLSDVQTAYDGLATFQFAVDVVPGAGTAIRSGNGGGATTSQSWGIFSSGETDNARFIFNGDEAEFVESIGNLRLVNFADGGGRLSAGDIRNVSFESITIADAQSGGKDSLYVTVGSVSNNLGDLGSNIHVVNLEALSGGSAPVTAFALGTSTTNALNKWSVNSIEVNYSVLGPETYSTWAYDHGLVGGHGAPGSDSGDLDGYANLAEFALGMDPNLADAGTRDSAGLVTTGGTGYVEWVYRRRSDHVAQGLSYLLIDSTNLVGPRSGTNAADHIQVGPAVDGYEPVTNRYSTGEPAKFIEFRIRQD</sequence>
<keyword evidence="4" id="KW-1185">Reference proteome</keyword>
<feature type="chain" id="PRO_5025353526" evidence="2">
    <location>
        <begin position="22"/>
        <end position="1140"/>
    </location>
</feature>
<name>A0A6C2U7R0_PONDE</name>
<protein>
    <submittedName>
        <fullName evidence="3">Uncharacterized protein</fullName>
    </submittedName>
</protein>